<gene>
    <name evidence="1" type="ORF">OCTVUL_1B018536</name>
</gene>
<dbReference type="EMBL" id="OX597827">
    <property type="protein sequence ID" value="CAI9733582.1"/>
    <property type="molecule type" value="Genomic_DNA"/>
</dbReference>
<organism evidence="1 2">
    <name type="scientific">Octopus vulgaris</name>
    <name type="common">Common octopus</name>
    <dbReference type="NCBI Taxonomy" id="6645"/>
    <lineage>
        <taxon>Eukaryota</taxon>
        <taxon>Metazoa</taxon>
        <taxon>Spiralia</taxon>
        <taxon>Lophotrochozoa</taxon>
        <taxon>Mollusca</taxon>
        <taxon>Cephalopoda</taxon>
        <taxon>Coleoidea</taxon>
        <taxon>Octopodiformes</taxon>
        <taxon>Octopoda</taxon>
        <taxon>Incirrata</taxon>
        <taxon>Octopodidae</taxon>
        <taxon>Octopus</taxon>
    </lineage>
</organism>
<evidence type="ECO:0000313" key="1">
    <source>
        <dbReference type="EMBL" id="CAI9733582.1"/>
    </source>
</evidence>
<proteinExistence type="predicted"/>
<name>A0AA36FDH6_OCTVU</name>
<reference evidence="1" key="1">
    <citation type="submission" date="2023-08" db="EMBL/GenBank/DDBJ databases">
        <authorList>
            <person name="Alioto T."/>
            <person name="Alioto T."/>
            <person name="Gomez Garrido J."/>
        </authorList>
    </citation>
    <scope>NUCLEOTIDE SEQUENCE</scope>
</reference>
<evidence type="ECO:0000313" key="2">
    <source>
        <dbReference type="Proteomes" id="UP001162480"/>
    </source>
</evidence>
<keyword evidence="2" id="KW-1185">Reference proteome</keyword>
<protein>
    <submittedName>
        <fullName evidence="1">Uncharacterized protein</fullName>
    </submittedName>
</protein>
<dbReference type="AlphaFoldDB" id="A0AA36FDH6"/>
<sequence length="67" mass="8055">MLDTSEKNNFTVQKNMKSFLDQSCKRGLKKINNRFWQYCDDEEKLENKWSEENGRKTATKTEMKVKC</sequence>
<accession>A0AA36FDH6</accession>
<dbReference type="Proteomes" id="UP001162480">
    <property type="component" value="Chromosome 14"/>
</dbReference>